<accession>A0A6P1E6X7</accession>
<sequence length="253" mass="29629">MVAYSPKKTLLNWCIRWHTPVIISLDTSIERNIYFGMKCIPFCQKGKTAFSIIEMLDALIDTYENCKDENQAKIAYRRYLLIVKCLATASKFEVRDFEAIMQGKRRSLKSGHLLFYLDDVSQKDVEINSFELVKNIEGWGNKESLELHHFISQSPIFELRINACEFGFRSILFLSSKEFGDYFDQFQCYCDSFRKEKYITRKARRIGNKKTNEAVLSTAEIYQSFRKDENSFSTFFDEARIIVAEGGSYFDTY</sequence>
<dbReference type="Proteomes" id="UP000465035">
    <property type="component" value="Chromosome"/>
</dbReference>
<evidence type="ECO:0000313" key="1">
    <source>
        <dbReference type="EMBL" id="QHB51482.1"/>
    </source>
</evidence>
<organism evidence="1 2">
    <name type="scientific">Lentilactobacillus hilgardii</name>
    <name type="common">Lactobacillus hilgardii</name>
    <dbReference type="NCBI Taxonomy" id="1588"/>
    <lineage>
        <taxon>Bacteria</taxon>
        <taxon>Bacillati</taxon>
        <taxon>Bacillota</taxon>
        <taxon>Bacilli</taxon>
        <taxon>Lactobacillales</taxon>
        <taxon>Lactobacillaceae</taxon>
        <taxon>Lentilactobacillus</taxon>
    </lineage>
</organism>
<reference evidence="1 2" key="1">
    <citation type="submission" date="2019-12" db="EMBL/GenBank/DDBJ databases">
        <title>Lactobacillus hilgardii FLUB.</title>
        <authorList>
            <person name="Gustaw K."/>
        </authorList>
    </citation>
    <scope>NUCLEOTIDE SEQUENCE [LARGE SCALE GENOMIC DNA]</scope>
    <source>
        <strain evidence="1 2">FLUB</strain>
    </source>
</reference>
<gene>
    <name evidence="1" type="ORF">GQR93_04260</name>
</gene>
<dbReference type="RefSeq" id="WP_147605477.1">
    <property type="nucleotide sequence ID" value="NZ_CABKOL010000106.1"/>
</dbReference>
<protein>
    <submittedName>
        <fullName evidence="1">Uncharacterized protein</fullName>
    </submittedName>
</protein>
<dbReference type="GeneID" id="69057567"/>
<dbReference type="EMBL" id="CP047121">
    <property type="protein sequence ID" value="QHB51482.1"/>
    <property type="molecule type" value="Genomic_DNA"/>
</dbReference>
<dbReference type="AlphaFoldDB" id="A0A6P1E6X7"/>
<name>A0A6P1E6X7_LENHI</name>
<proteinExistence type="predicted"/>
<evidence type="ECO:0000313" key="2">
    <source>
        <dbReference type="Proteomes" id="UP000465035"/>
    </source>
</evidence>